<sequence>MKYHSDVSDQIVDIAEYCLSYLLAVAASLGADGAAFVKKA</sequence>
<organism evidence="1 2">
    <name type="scientific">Yokenella regensburgei</name>
    <dbReference type="NCBI Taxonomy" id="158877"/>
    <lineage>
        <taxon>Bacteria</taxon>
        <taxon>Pseudomonadati</taxon>
        <taxon>Pseudomonadota</taxon>
        <taxon>Gammaproteobacteria</taxon>
        <taxon>Enterobacterales</taxon>
        <taxon>Enterobacteriaceae</taxon>
        <taxon>Yokenella</taxon>
    </lineage>
</organism>
<dbReference type="Proteomes" id="UP000251313">
    <property type="component" value="Unassembled WGS sequence"/>
</dbReference>
<dbReference type="EMBL" id="UAVL01000015">
    <property type="protein sequence ID" value="SQA63638.1"/>
    <property type="molecule type" value="Genomic_DNA"/>
</dbReference>
<proteinExistence type="predicted"/>
<dbReference type="AlphaFoldDB" id="A0AB38FYF0"/>
<name>A0AB38FYF0_9ENTR</name>
<reference evidence="1 2" key="1">
    <citation type="submission" date="2018-06" db="EMBL/GenBank/DDBJ databases">
        <authorList>
            <consortium name="Pathogen Informatics"/>
            <person name="Doyle S."/>
        </authorList>
    </citation>
    <scope>NUCLEOTIDE SEQUENCE [LARGE SCALE GENOMIC DNA]</scope>
    <source>
        <strain evidence="1 2">NCTC11967</strain>
    </source>
</reference>
<protein>
    <submittedName>
        <fullName evidence="1">Uncharacterized protein</fullName>
    </submittedName>
</protein>
<comment type="caution">
    <text evidence="1">The sequence shown here is derived from an EMBL/GenBank/DDBJ whole genome shotgun (WGS) entry which is preliminary data.</text>
</comment>
<gene>
    <name evidence="1" type="ORF">NCTC11967_02704</name>
</gene>
<accession>A0AB38FYF0</accession>
<evidence type="ECO:0000313" key="1">
    <source>
        <dbReference type="EMBL" id="SQA63638.1"/>
    </source>
</evidence>
<evidence type="ECO:0000313" key="2">
    <source>
        <dbReference type="Proteomes" id="UP000251313"/>
    </source>
</evidence>